<dbReference type="Proteomes" id="UP001244872">
    <property type="component" value="Unassembled WGS sequence"/>
</dbReference>
<name>A0ACC6LIQ2_9PSED</name>
<keyword evidence="2" id="KW-1185">Reference proteome</keyword>
<evidence type="ECO:0000313" key="2">
    <source>
        <dbReference type="Proteomes" id="UP001244872"/>
    </source>
</evidence>
<proteinExistence type="predicted"/>
<organism evidence="1 2">
    <name type="scientific">Pseudomonas allii</name>
    <dbReference type="NCBI Taxonomy" id="2740531"/>
    <lineage>
        <taxon>Bacteria</taxon>
        <taxon>Pseudomonadati</taxon>
        <taxon>Pseudomonadota</taxon>
        <taxon>Gammaproteobacteria</taxon>
        <taxon>Pseudomonadales</taxon>
        <taxon>Pseudomonadaceae</taxon>
        <taxon>Pseudomonas</taxon>
    </lineage>
</organism>
<protein>
    <submittedName>
        <fullName evidence="1">Uncharacterized protein</fullName>
    </submittedName>
</protein>
<evidence type="ECO:0000313" key="1">
    <source>
        <dbReference type="EMBL" id="MDR9878352.1"/>
    </source>
</evidence>
<gene>
    <name evidence="1" type="ORF">RJC98_24490</name>
</gene>
<reference evidence="1" key="1">
    <citation type="submission" date="2023-07" db="EMBL/GenBank/DDBJ databases">
        <title>Bioagumentation of soil contaminated with hydrocarbons using Pseudomonas poae 7b strain.</title>
        <authorList>
            <person name="Kumor A."/>
        </authorList>
    </citation>
    <scope>NUCLEOTIDE SEQUENCE</scope>
    <source>
        <strain evidence="1">7b</strain>
    </source>
</reference>
<dbReference type="EMBL" id="JAVLRO010000011">
    <property type="protein sequence ID" value="MDR9878352.1"/>
    <property type="molecule type" value="Genomic_DNA"/>
</dbReference>
<accession>A0ACC6LIQ2</accession>
<sequence length="58" mass="6502">MKIYLRGLPEGLIGKSELESETLESAFEEYPVLELFQHEIEQVSGGACNARSFRARDG</sequence>
<comment type="caution">
    <text evidence="1">The sequence shown here is derived from an EMBL/GenBank/DDBJ whole genome shotgun (WGS) entry which is preliminary data.</text>
</comment>